<name>D1AN61_SEBTE</name>
<dbReference type="AlphaFoldDB" id="D1AN61"/>
<dbReference type="RefSeq" id="WP_012862259.1">
    <property type="nucleotide sequence ID" value="NC_013517.1"/>
</dbReference>
<reference evidence="1 2" key="2">
    <citation type="journal article" date="2010" name="Stand. Genomic Sci.">
        <title>Complete genome sequence of Sebaldella termitidis type strain (NCTC 11300).</title>
        <authorList>
            <person name="Harmon-Smith M."/>
            <person name="Celia L."/>
            <person name="Chertkov O."/>
            <person name="Lapidus A."/>
            <person name="Copeland A."/>
            <person name="Glavina Del Rio T."/>
            <person name="Nolan M."/>
            <person name="Lucas S."/>
            <person name="Tice H."/>
            <person name="Cheng J.F."/>
            <person name="Han C."/>
            <person name="Detter J.C."/>
            <person name="Bruce D."/>
            <person name="Goodwin L."/>
            <person name="Pitluck S."/>
            <person name="Pati A."/>
            <person name="Liolios K."/>
            <person name="Ivanova N."/>
            <person name="Mavromatis K."/>
            <person name="Mikhailova N."/>
            <person name="Chen A."/>
            <person name="Palaniappan K."/>
            <person name="Land M."/>
            <person name="Hauser L."/>
            <person name="Chang Y.J."/>
            <person name="Jeffries C.D."/>
            <person name="Brettin T."/>
            <person name="Goker M."/>
            <person name="Beck B."/>
            <person name="Bristow J."/>
            <person name="Eisen J.A."/>
            <person name="Markowitz V."/>
            <person name="Hugenholtz P."/>
            <person name="Kyrpides N.C."/>
            <person name="Klenk H.P."/>
            <person name="Chen F."/>
        </authorList>
    </citation>
    <scope>NUCLEOTIDE SEQUENCE [LARGE SCALE GENOMIC DNA]</scope>
    <source>
        <strain evidence="2">ATCC 33386 / NCTC 11300</strain>
    </source>
</reference>
<dbReference type="STRING" id="526218.Sterm_2821"/>
<dbReference type="EMBL" id="CP001739">
    <property type="protein sequence ID" value="ACZ09665.1"/>
    <property type="molecule type" value="Genomic_DNA"/>
</dbReference>
<reference evidence="2" key="1">
    <citation type="submission" date="2009-09" db="EMBL/GenBank/DDBJ databases">
        <title>The complete chromosome of Sebaldella termitidis ATCC 33386.</title>
        <authorList>
            <consortium name="US DOE Joint Genome Institute (JGI-PGF)"/>
            <person name="Lucas S."/>
            <person name="Copeland A."/>
            <person name="Lapidus A."/>
            <person name="Glavina del Rio T."/>
            <person name="Dalin E."/>
            <person name="Tice H."/>
            <person name="Bruce D."/>
            <person name="Goodwin L."/>
            <person name="Pitluck S."/>
            <person name="Kyrpides N."/>
            <person name="Mavromatis K."/>
            <person name="Ivanova N."/>
            <person name="Mikhailova N."/>
            <person name="Sims D."/>
            <person name="Meincke L."/>
            <person name="Brettin T."/>
            <person name="Detter J.C."/>
            <person name="Han C."/>
            <person name="Larimer F."/>
            <person name="Land M."/>
            <person name="Hauser L."/>
            <person name="Markowitz V."/>
            <person name="Cheng J.F."/>
            <person name="Hugenholtz P."/>
            <person name="Woyke T."/>
            <person name="Wu D."/>
            <person name="Eisen J.A."/>
        </authorList>
    </citation>
    <scope>NUCLEOTIDE SEQUENCE [LARGE SCALE GENOMIC DNA]</scope>
    <source>
        <strain evidence="2">ATCC 33386 / NCTC 11300</strain>
    </source>
</reference>
<sequence>MYKFINGEIVIINNDIVKLRKIDSIRQRIHARIRKNKGTYTLKPEEGISWLPGTLGEKEIYINTQSEIYSTLYEDKNVINNSVIVIENELDKNRKKTFEIACDFSADNEKERFNAVTE</sequence>
<organism evidence="1 2">
    <name type="scientific">Sebaldella termitidis (strain ATCC 33386 / NCTC 11300)</name>
    <dbReference type="NCBI Taxonomy" id="526218"/>
    <lineage>
        <taxon>Bacteria</taxon>
        <taxon>Fusobacteriati</taxon>
        <taxon>Fusobacteriota</taxon>
        <taxon>Fusobacteriia</taxon>
        <taxon>Fusobacteriales</taxon>
        <taxon>Leptotrichiaceae</taxon>
        <taxon>Sebaldella</taxon>
    </lineage>
</organism>
<evidence type="ECO:0000313" key="1">
    <source>
        <dbReference type="EMBL" id="ACZ09665.1"/>
    </source>
</evidence>
<dbReference type="KEGG" id="str:Sterm_2821"/>
<proteinExistence type="predicted"/>
<accession>D1AN61</accession>
<gene>
    <name evidence="1" type="ordered locus">Sterm_2821</name>
</gene>
<protein>
    <submittedName>
        <fullName evidence="1">Uncharacterized protein</fullName>
    </submittedName>
</protein>
<dbReference type="HOGENOM" id="CLU_2071492_0_0_0"/>
<keyword evidence="2" id="KW-1185">Reference proteome</keyword>
<dbReference type="Proteomes" id="UP000000845">
    <property type="component" value="Chromosome"/>
</dbReference>
<evidence type="ECO:0000313" key="2">
    <source>
        <dbReference type="Proteomes" id="UP000000845"/>
    </source>
</evidence>